<evidence type="ECO:0008006" key="4">
    <source>
        <dbReference type="Google" id="ProtNLM"/>
    </source>
</evidence>
<dbReference type="AlphaFoldDB" id="A0A2T0Z013"/>
<evidence type="ECO:0000313" key="3">
    <source>
        <dbReference type="Proteomes" id="UP000237752"/>
    </source>
</evidence>
<evidence type="ECO:0000256" key="1">
    <source>
        <dbReference type="SAM" id="MobiDB-lite"/>
    </source>
</evidence>
<reference evidence="2 3" key="1">
    <citation type="submission" date="2018-03" db="EMBL/GenBank/DDBJ databases">
        <title>Genomic Encyclopedia of Archaeal and Bacterial Type Strains, Phase II (KMG-II): from individual species to whole genera.</title>
        <authorList>
            <person name="Goeker M."/>
        </authorList>
    </citation>
    <scope>NUCLEOTIDE SEQUENCE [LARGE SCALE GENOMIC DNA]</scope>
    <source>
        <strain evidence="2 3">DSM 100065</strain>
    </source>
</reference>
<comment type="caution">
    <text evidence="2">The sequence shown here is derived from an EMBL/GenBank/DDBJ whole genome shotgun (WGS) entry which is preliminary data.</text>
</comment>
<dbReference type="EMBL" id="PVUE01000032">
    <property type="protein sequence ID" value="PRZ29696.1"/>
    <property type="molecule type" value="Genomic_DNA"/>
</dbReference>
<dbReference type="Proteomes" id="UP000237752">
    <property type="component" value="Unassembled WGS sequence"/>
</dbReference>
<keyword evidence="3" id="KW-1185">Reference proteome</keyword>
<evidence type="ECO:0000313" key="2">
    <source>
        <dbReference type="EMBL" id="PRZ29696.1"/>
    </source>
</evidence>
<gene>
    <name evidence="2" type="ORF">CLV47_1325</name>
</gene>
<organism evidence="2 3">
    <name type="scientific">Antricoccus suffuscus</name>
    <dbReference type="NCBI Taxonomy" id="1629062"/>
    <lineage>
        <taxon>Bacteria</taxon>
        <taxon>Bacillati</taxon>
        <taxon>Actinomycetota</taxon>
        <taxon>Actinomycetes</taxon>
        <taxon>Geodermatophilales</taxon>
        <taxon>Antricoccaceae</taxon>
        <taxon>Antricoccus</taxon>
    </lineage>
</organism>
<accession>A0A2T0Z013</accession>
<feature type="compositionally biased region" description="Low complexity" evidence="1">
    <location>
        <begin position="39"/>
        <end position="50"/>
    </location>
</feature>
<feature type="region of interest" description="Disordered" evidence="1">
    <location>
        <begin position="1"/>
        <end position="101"/>
    </location>
</feature>
<sequence>MTPEGEQEWISDLLDPLHGHDDNGDNPIEGATTASATIDPADSPSAPSADGPQRRSVADVIAAAEPVLRQPTPERSGNGEPDDVSAPKAGDSTTDDDNPAATRSAADVLAAANRTGEATVPTTTDSAAELPADYAARVPTTGEIPAVDETRTNVAPTLAEIMQIDGALGTALVDYASGETLACRSTEGGPDMPQAAAGESAVIRTKIASLVQLDSDDDVDEVFTTLGAQYHLSRMVPETETAGLFLYLILDRPRANLAMARHKLALAARQLEA</sequence>
<name>A0A2T0Z013_9ACTN</name>
<protein>
    <recommendedName>
        <fullName evidence="4">Roadblock/LC7 domain-containing protein</fullName>
    </recommendedName>
</protein>
<proteinExistence type="predicted"/>